<accession>A0A8J2T1B3</accession>
<evidence type="ECO:0000259" key="11">
    <source>
        <dbReference type="SMART" id="SM00474"/>
    </source>
</evidence>
<evidence type="ECO:0000256" key="4">
    <source>
        <dbReference type="ARBA" id="ARBA00022801"/>
    </source>
</evidence>
<gene>
    <name evidence="12" type="ORF">PECAL_5P26670</name>
</gene>
<dbReference type="InterPro" id="IPR012337">
    <property type="entry name" value="RNaseH-like_sf"/>
</dbReference>
<evidence type="ECO:0000313" key="12">
    <source>
        <dbReference type="EMBL" id="CAH0378147.1"/>
    </source>
</evidence>
<evidence type="ECO:0000256" key="6">
    <source>
        <dbReference type="ARBA" id="ARBA00022842"/>
    </source>
</evidence>
<dbReference type="InterPro" id="IPR002562">
    <property type="entry name" value="3'-5'_exonuclease_dom"/>
</dbReference>
<proteinExistence type="predicted"/>
<evidence type="ECO:0000256" key="3">
    <source>
        <dbReference type="ARBA" id="ARBA00022723"/>
    </source>
</evidence>
<evidence type="ECO:0000256" key="8">
    <source>
        <dbReference type="ARBA" id="ARBA00040531"/>
    </source>
</evidence>
<feature type="compositionally biased region" description="Low complexity" evidence="10">
    <location>
        <begin position="72"/>
        <end position="94"/>
    </location>
</feature>
<feature type="compositionally biased region" description="Low complexity" evidence="10">
    <location>
        <begin position="375"/>
        <end position="384"/>
    </location>
</feature>
<evidence type="ECO:0000256" key="2">
    <source>
        <dbReference type="ARBA" id="ARBA00022722"/>
    </source>
</evidence>
<reference evidence="12" key="1">
    <citation type="submission" date="2021-11" db="EMBL/GenBank/DDBJ databases">
        <authorList>
            <consortium name="Genoscope - CEA"/>
            <person name="William W."/>
        </authorList>
    </citation>
    <scope>NUCLEOTIDE SEQUENCE</scope>
</reference>
<keyword evidence="2" id="KW-0540">Nuclease</keyword>
<keyword evidence="4" id="KW-0378">Hydrolase</keyword>
<feature type="region of interest" description="Disordered" evidence="10">
    <location>
        <begin position="442"/>
        <end position="601"/>
    </location>
</feature>
<dbReference type="EMBL" id="CAKKNE010000005">
    <property type="protein sequence ID" value="CAH0378147.1"/>
    <property type="molecule type" value="Genomic_DNA"/>
</dbReference>
<dbReference type="GO" id="GO:0006139">
    <property type="term" value="P:nucleobase-containing compound metabolic process"/>
    <property type="evidence" value="ECO:0007669"/>
    <property type="project" value="InterPro"/>
</dbReference>
<dbReference type="GO" id="GO:0005634">
    <property type="term" value="C:nucleus"/>
    <property type="evidence" value="ECO:0007669"/>
    <property type="project" value="UniProtKB-SubCell"/>
</dbReference>
<feature type="compositionally biased region" description="Basic and acidic residues" evidence="10">
    <location>
        <begin position="295"/>
        <end position="314"/>
    </location>
</feature>
<dbReference type="InterPro" id="IPR036397">
    <property type="entry name" value="RNaseH_sf"/>
</dbReference>
<evidence type="ECO:0000256" key="9">
    <source>
        <dbReference type="ARBA" id="ARBA00042761"/>
    </source>
</evidence>
<sequence>MASDDGFDDESLLASVIAAERDAGAAWTSGEPKPAPKPVPPARAESLARLAAPAPARKAAPPVPRAVPPQPRTAAPPARKAPLPQPRAAAPPKADSLQRLPPPAAPAPKAPKPTAPKPPKAAAPPRRGPPPVAPLQQRRGPPKVAIPQVAMPQQQTTLETEWDAEDEGDAWAAHRRAARAGDFYAVCPGFDDQLRFALEHAASADVQGMTAAAKSATDPRQKGVIEYILAEVAKVAPRRRGPPQVAPRAAPAPTPAPAVAPPQPSVLCPPTPEPQCSQDLMDFSSPPPPAGGHDGVPERPDARALFHSEAERKALAAARARPPASAPAPAPGAAPARRGAAVLLPGGLRPVAPRGPPPVAPAARGGRPPTPAPPGFRRGGAAPEASPPPTEAAPRRAPTPAAGVKAGAADTSALRLSAVAPRPPAASFYETADGRNLGAEYKKIDEARKRPPVAQPPAASFYETADGRNLGAEYKKIDEAQKPPGKLTQAGFREHCRPGGDPRAAVRAWFDANASDSSDDDDAPKAPPRPPSMDAVSSLTEPSAWGKQVPKEEKAGVPASPLTGPSPPLDPKTLLQKRPSTHRSPEKRGDKRSRAPWAAAASPPTRALKFTGVVEYAATLSDAADACAKLQRCCRTQKGRWPRVDAVLGFDVEWKVTYEAGCPPRKVATVQLAAHDYACVFHVSKLGKVPPRLAFLLASPTILKVGVGARNDARKLSTDYALEKKVAPVVDLRDLADAVHLPGNRGLADLVATALKCLLPKPARTRTGDWEAYPLTAEQRDYAALDAYASFRVFSMLAARASPTALGDVTNRAADSVPPVMPAGETPPESQPELECKPRRSAVAWRDPVAARPQVGHVQPAKQAAYDDYFLFGKTAEAIAADKSIKIGTVYNYLSEAVDRGLAYDWARFEEDVGGPHVFAAIKAALAAGRSRSDVRKVLDVEWWQISLVQAHTTRLALRDADAMAAQAAGADHAAAVEDVTTQDFVAEGRRRAEAGARPAFSEFAYASQSADVAQFALFFE</sequence>
<evidence type="ECO:0000256" key="5">
    <source>
        <dbReference type="ARBA" id="ARBA00022839"/>
    </source>
</evidence>
<keyword evidence="7" id="KW-0539">Nucleus</keyword>
<dbReference type="GO" id="GO:0046872">
    <property type="term" value="F:metal ion binding"/>
    <property type="evidence" value="ECO:0007669"/>
    <property type="project" value="UniProtKB-KW"/>
</dbReference>
<name>A0A8J2T1B3_9STRA</name>
<dbReference type="InterPro" id="IPR051132">
    <property type="entry name" value="3-5_Exonuclease_domain"/>
</dbReference>
<keyword evidence="3" id="KW-0479">Metal-binding</keyword>
<dbReference type="Gene3D" id="3.30.420.10">
    <property type="entry name" value="Ribonuclease H-like superfamily/Ribonuclease H"/>
    <property type="match status" value="1"/>
</dbReference>
<dbReference type="PANTHER" id="PTHR13620">
    <property type="entry name" value="3-5 EXONUCLEASE"/>
    <property type="match status" value="1"/>
</dbReference>
<keyword evidence="6" id="KW-0460">Magnesium</keyword>
<feature type="compositionally biased region" description="Pro residues" evidence="10">
    <location>
        <begin position="100"/>
        <end position="133"/>
    </location>
</feature>
<feature type="compositionally biased region" description="Pro residues" evidence="10">
    <location>
        <begin position="250"/>
        <end position="273"/>
    </location>
</feature>
<dbReference type="Proteomes" id="UP000789595">
    <property type="component" value="Unassembled WGS sequence"/>
</dbReference>
<feature type="compositionally biased region" description="Pro residues" evidence="10">
    <location>
        <begin position="61"/>
        <end position="71"/>
    </location>
</feature>
<feature type="compositionally biased region" description="Low complexity" evidence="10">
    <location>
        <begin position="333"/>
        <end position="352"/>
    </location>
</feature>
<feature type="domain" description="3'-5' exonuclease" evidence="11">
    <location>
        <begin position="614"/>
        <end position="802"/>
    </location>
</feature>
<comment type="subcellular location">
    <subcellularLocation>
        <location evidence="1">Nucleus</location>
    </subcellularLocation>
</comment>
<dbReference type="Pfam" id="PF01612">
    <property type="entry name" value="DNA_pol_A_exo1"/>
    <property type="match status" value="1"/>
</dbReference>
<dbReference type="SMART" id="SM00474">
    <property type="entry name" value="35EXOc"/>
    <property type="match status" value="1"/>
</dbReference>
<feature type="compositionally biased region" description="Low complexity" evidence="10">
    <location>
        <begin position="42"/>
        <end position="60"/>
    </location>
</feature>
<evidence type="ECO:0000256" key="10">
    <source>
        <dbReference type="SAM" id="MobiDB-lite"/>
    </source>
</evidence>
<dbReference type="GO" id="GO:0008408">
    <property type="term" value="F:3'-5' exonuclease activity"/>
    <property type="evidence" value="ECO:0007669"/>
    <property type="project" value="InterPro"/>
</dbReference>
<organism evidence="12 13">
    <name type="scientific">Pelagomonas calceolata</name>
    <dbReference type="NCBI Taxonomy" id="35677"/>
    <lineage>
        <taxon>Eukaryota</taxon>
        <taxon>Sar</taxon>
        <taxon>Stramenopiles</taxon>
        <taxon>Ochrophyta</taxon>
        <taxon>Pelagophyceae</taxon>
        <taxon>Pelagomonadales</taxon>
        <taxon>Pelagomonadaceae</taxon>
        <taxon>Pelagomonas</taxon>
    </lineage>
</organism>
<evidence type="ECO:0000313" key="13">
    <source>
        <dbReference type="Proteomes" id="UP000789595"/>
    </source>
</evidence>
<dbReference type="CDD" id="cd06141">
    <property type="entry name" value="WRN_exo"/>
    <property type="match status" value="1"/>
</dbReference>
<evidence type="ECO:0000256" key="7">
    <source>
        <dbReference type="ARBA" id="ARBA00023242"/>
    </source>
</evidence>
<dbReference type="PANTHER" id="PTHR13620:SF109">
    <property type="entry name" value="3'-5' EXONUCLEASE"/>
    <property type="match status" value="1"/>
</dbReference>
<dbReference type="OrthoDB" id="10261556at2759"/>
<protein>
    <recommendedName>
        <fullName evidence="8">3'-5' exonuclease</fullName>
    </recommendedName>
    <alternativeName>
        <fullName evidence="9">Werner Syndrome-like exonuclease</fullName>
    </alternativeName>
</protein>
<feature type="compositionally biased region" description="Basic and acidic residues" evidence="10">
    <location>
        <begin position="583"/>
        <end position="593"/>
    </location>
</feature>
<dbReference type="SUPFAM" id="SSF53098">
    <property type="entry name" value="Ribonuclease H-like"/>
    <property type="match status" value="1"/>
</dbReference>
<feature type="region of interest" description="Disordered" evidence="10">
    <location>
        <begin position="23"/>
        <end position="166"/>
    </location>
</feature>
<keyword evidence="13" id="KW-1185">Reference proteome</keyword>
<comment type="caution">
    <text evidence="12">The sequence shown here is derived from an EMBL/GenBank/DDBJ whole genome shotgun (WGS) entry which is preliminary data.</text>
</comment>
<dbReference type="GO" id="GO:0003676">
    <property type="term" value="F:nucleic acid binding"/>
    <property type="evidence" value="ECO:0007669"/>
    <property type="project" value="InterPro"/>
</dbReference>
<keyword evidence="5" id="KW-0269">Exonuclease</keyword>
<feature type="region of interest" description="Disordered" evidence="10">
    <location>
        <begin position="236"/>
        <end position="409"/>
    </location>
</feature>
<dbReference type="AlphaFoldDB" id="A0A8J2T1B3"/>
<evidence type="ECO:0000256" key="1">
    <source>
        <dbReference type="ARBA" id="ARBA00004123"/>
    </source>
</evidence>